<organism evidence="2 3">
    <name type="scientific">Dermatophagoides farinae</name>
    <name type="common">American house dust mite</name>
    <dbReference type="NCBI Taxonomy" id="6954"/>
    <lineage>
        <taxon>Eukaryota</taxon>
        <taxon>Metazoa</taxon>
        <taxon>Ecdysozoa</taxon>
        <taxon>Arthropoda</taxon>
        <taxon>Chelicerata</taxon>
        <taxon>Arachnida</taxon>
        <taxon>Acari</taxon>
        <taxon>Acariformes</taxon>
        <taxon>Sarcoptiformes</taxon>
        <taxon>Astigmata</taxon>
        <taxon>Psoroptidia</taxon>
        <taxon>Analgoidea</taxon>
        <taxon>Pyroglyphidae</taxon>
        <taxon>Dermatophagoidinae</taxon>
        <taxon>Dermatophagoides</taxon>
    </lineage>
</organism>
<feature type="compositionally biased region" description="Polar residues" evidence="1">
    <location>
        <begin position="214"/>
        <end position="225"/>
    </location>
</feature>
<accession>A0A922L3G6</accession>
<dbReference type="Proteomes" id="UP000790347">
    <property type="component" value="Unassembled WGS sequence"/>
</dbReference>
<sequence>MYRRSSSRVPSLSSLSSNNKSKSTNGVGGGGGGNINTSSKSNRNNCNEKFTMEKICMGIDMKLDQIDMIAFDTNDLAKLMDLKFELQIQKSEQEKLARMITKKTNIERSLFEYVRNLAKKIKEYEIKIDRKCANLNLNGSATTQTKLNAPQPSNDDVSSSEMAKNIYPLVNDENLANNFSRESLSSSPPSPSSSSSPPPPPSSSSPPPPPRTGSFLSQKSEQTEYSENDNHHHHHNYVDSRPYRRINILFTDQKKSVPIESSNPNKLTSALDILKKTKNHKLSMVFDDPITNDGIEHGNDVRLAYGGDFIFDDDPDPTIVPQPVANLEKDWKQNMKNFLMQYHDYPTHRLIRKFNQSRAPFLKQLSLNDRIEIFNSMLNELVENYHDEHDKLIVPFIRMAEEIFIPSHKLYIMEWANEKIKNGLYHDIINYYQELQHQIDNCEDETLKSLWINELESKKMISLKRFRGTLILIGTAYNKCIYNTKIKIIDIALHLFGQSKFRQLHLELFTDFILMVGQKLLSNYHLSSSSSTTNNPCTLDKLNEIWMKFKSSDDDWPDYLEDRQKKIGYQFI</sequence>
<evidence type="ECO:0000313" key="3">
    <source>
        <dbReference type="Proteomes" id="UP000790347"/>
    </source>
</evidence>
<proteinExistence type="predicted"/>
<reference evidence="2" key="2">
    <citation type="journal article" date="2022" name="Res Sq">
        <title>Comparative Genomics Reveals Insights into the Divergent Evolution of Astigmatic Mites and Household Pest Adaptations.</title>
        <authorList>
            <person name="Xiong Q."/>
            <person name="Wan A.T.-Y."/>
            <person name="Liu X.-Y."/>
            <person name="Fung C.S.-H."/>
            <person name="Xiao X."/>
            <person name="Malainual N."/>
            <person name="Hou J."/>
            <person name="Wang L."/>
            <person name="Wang M."/>
            <person name="Yang K."/>
            <person name="Cui Y."/>
            <person name="Leung E."/>
            <person name="Nong W."/>
            <person name="Shin S.-K."/>
            <person name="Au S."/>
            <person name="Jeong K.Y."/>
            <person name="Chew F.T."/>
            <person name="Hui J."/>
            <person name="Leung T.F."/>
            <person name="Tungtrongchitr A."/>
            <person name="Zhong N."/>
            <person name="Liu Z."/>
            <person name="Tsui S."/>
        </authorList>
    </citation>
    <scope>NUCLEOTIDE SEQUENCE</scope>
    <source>
        <strain evidence="2">Derf</strain>
        <tissue evidence="2">Whole organism</tissue>
    </source>
</reference>
<dbReference type="EMBL" id="ASGP02000005">
    <property type="protein sequence ID" value="KAH9507116.1"/>
    <property type="molecule type" value="Genomic_DNA"/>
</dbReference>
<evidence type="ECO:0000313" key="2">
    <source>
        <dbReference type="EMBL" id="KAH9507116.1"/>
    </source>
</evidence>
<protein>
    <submittedName>
        <fullName evidence="2">Uncharacterized protein</fullName>
    </submittedName>
</protein>
<comment type="caution">
    <text evidence="2">The sequence shown here is derived from an EMBL/GenBank/DDBJ whole genome shotgun (WGS) entry which is preliminary data.</text>
</comment>
<name>A0A922L3G6_DERFA</name>
<gene>
    <name evidence="2" type="ORF">DERF_011815</name>
</gene>
<feature type="region of interest" description="Disordered" evidence="1">
    <location>
        <begin position="179"/>
        <end position="239"/>
    </location>
</feature>
<reference evidence="2" key="1">
    <citation type="submission" date="2013-05" db="EMBL/GenBank/DDBJ databases">
        <authorList>
            <person name="Yim A.K.Y."/>
            <person name="Chan T.F."/>
            <person name="Ji K.M."/>
            <person name="Liu X.Y."/>
            <person name="Zhou J.W."/>
            <person name="Li R.Q."/>
            <person name="Yang K.Y."/>
            <person name="Li J."/>
            <person name="Li M."/>
            <person name="Law P.T.W."/>
            <person name="Wu Y.L."/>
            <person name="Cai Z.L."/>
            <person name="Qin H."/>
            <person name="Bao Y."/>
            <person name="Leung R.K.K."/>
            <person name="Ng P.K.S."/>
            <person name="Zou J."/>
            <person name="Zhong X.J."/>
            <person name="Ran P.X."/>
            <person name="Zhong N.S."/>
            <person name="Liu Z.G."/>
            <person name="Tsui S.K.W."/>
        </authorList>
    </citation>
    <scope>NUCLEOTIDE SEQUENCE</scope>
    <source>
        <strain evidence="2">Derf</strain>
        <tissue evidence="2">Whole organism</tissue>
    </source>
</reference>
<feature type="compositionally biased region" description="Low complexity" evidence="1">
    <location>
        <begin position="7"/>
        <end position="25"/>
    </location>
</feature>
<dbReference type="AlphaFoldDB" id="A0A922L3G6"/>
<keyword evidence="3" id="KW-1185">Reference proteome</keyword>
<evidence type="ECO:0000256" key="1">
    <source>
        <dbReference type="SAM" id="MobiDB-lite"/>
    </source>
</evidence>
<feature type="compositionally biased region" description="Pro residues" evidence="1">
    <location>
        <begin position="188"/>
        <end position="211"/>
    </location>
</feature>
<feature type="region of interest" description="Disordered" evidence="1">
    <location>
        <begin position="1"/>
        <end position="44"/>
    </location>
</feature>